<sequence>MDIRPPVRDACTQCLTDAGLAHGRYPLRRIVLGPLPVETVSSGTLLRYAKEQHDDLDSSAVPRHHWSIHSPLLSSRHRRAFSGLSPARWTPVLRHTPRLRRTRSTGSLSEFASPAPEGGAAALEPPLPGAAERSPVVVPPDVPEDAVLSLSPERVPSPTDLPEEASAPPTPRATSPGAALPPHGRRRRAHSSAASLGGSVQSPPRRAPPPRLPSSLLHSRPAVDPLRTASYFSSHSVPPPPPMHGAGDAVPLDPALRQELELRLSYVVGHHRMVGDTFVVGDVFWETLQHETSARPPSAATTPCASPSNTPHAHFERSRTVAEDTPASAPAALRRGERGRSATLSPVPARHGSRLRIDEGSRTAPASPVRSGPASPADGAALASPADGAALAPPAEGVALAPRAADAGAPTTPVSVIDRFAPLEERGGDAVGPYDAAAPDYVHYPHESLRDTVPGAAETRAGAEQRAPHASAADAASEASAATFPAEGYTPRPLPRSADRPARLRPILRVSHGARGGSARQASAESGAIESRQGWDKTRARLFAKPARAPLRLGRSAVMQQLEAEMQGGAAGAVPKAEATPGAAPKAEAPRAWMDEHAALPRGGAAAKGKGASAPSSPVSAPRVSPATPSSGPAPGSASGAGTASAPLPSSPASLSSGSLESIPADADVASLTTPRTAVPSRHTRSASQTTSLQPIAQAGEALLREPRALFARLRAPSERRVRLAVPSLAPTRSDELLEVDEAELPARLVARGEAVPVGAGDAAPPQAEQVLARETEPPLPVAPVQRVLHERAEEQAGALHAVLSPVLQRDRMLVKIQHAPHQNVAEAFNALEARRYDLRSFRFAEYMVVLRPQRLELWSEATVRGRVLGHTARLKLRHVVHLERGAADVSMYSEIDGLFSVTCPRRLHRQSRTTRQPLFRRHGSVILIFAARTATTAEDWMWLLYRELGGPVPEHLYVHIPSLSVRIRVPVPALPVCDAVDAARGAPGDSLEAAAQWAAAASLSSGEMIRSVVRLVRAMPNWAQLAEQMVAHGMQPKLAWRSGAMYNWVPDEPTPAGRPRFWAVLVGRLFAWPGRQPVLEMVPSKHYPTTAWHPNGTRLAEPPALEGVVWRVRAVSGAMSRVYFFTQESRIYMTRVARAFAPDVLDGVPLDTALETPSMTRTERLAQHAAAFHAREQARQQLQVRYCDGFVDLREVCAIRCVGTGVTVSTELTPTARDMTAQVYGDAAPAGAVPDTHVLYDYDGTRARLEALFALPDDDGGRGADGLHAAPDRARALALRQVDLLMANGRRVSFACASAALAREWMVRLYQLAVYWACRRRSDVWLLSKLESYTQPRTATGVPHADRYTDELSLYSLGVLWNWCVMDGCRAARHSGWLFWKTEHSHNYTMRFFALCGGALVPFKRIRSVRTAASRQNEGVLYRRLEPPIVLRDAYVYTGNISDRIARSASGDGTGPARRDRHLAGGSAPLLPRLYPDGFTSYDHDHDCLFALRVRTGNDALSAEQNLFRLRHRRPLDTGEYIPGLAEKTYGEILFRARSVVDRDLWIRAIEVEIEHLARSEPEREAIVRERGEIA</sequence>
<dbReference type="InterPro" id="IPR001849">
    <property type="entry name" value="PH_domain"/>
</dbReference>
<dbReference type="Proteomes" id="UP001216638">
    <property type="component" value="Chromosome 4"/>
</dbReference>
<feature type="compositionally biased region" description="Low complexity" evidence="1">
    <location>
        <begin position="191"/>
        <end position="204"/>
    </location>
</feature>
<feature type="region of interest" description="Disordered" evidence="1">
    <location>
        <begin position="95"/>
        <end position="250"/>
    </location>
</feature>
<dbReference type="InterPro" id="IPR039486">
    <property type="entry name" value="Mug56/Spo71_PH"/>
</dbReference>
<dbReference type="PANTHER" id="PTHR28076:SF1">
    <property type="entry name" value="PROSPORE MEMBRANE ADAPTER PROTEIN SPO71"/>
    <property type="match status" value="1"/>
</dbReference>
<evidence type="ECO:0000256" key="1">
    <source>
        <dbReference type="SAM" id="MobiDB-lite"/>
    </source>
</evidence>
<organism evidence="3 4">
    <name type="scientific">Malassezia brasiliensis</name>
    <dbReference type="NCBI Taxonomy" id="1821822"/>
    <lineage>
        <taxon>Eukaryota</taxon>
        <taxon>Fungi</taxon>
        <taxon>Dikarya</taxon>
        <taxon>Basidiomycota</taxon>
        <taxon>Ustilaginomycotina</taxon>
        <taxon>Malasseziomycetes</taxon>
        <taxon>Malasseziales</taxon>
        <taxon>Malasseziaceae</taxon>
        <taxon>Malassezia</taxon>
    </lineage>
</organism>
<feature type="compositionally biased region" description="Low complexity" evidence="1">
    <location>
        <begin position="511"/>
        <end position="528"/>
    </location>
</feature>
<dbReference type="PANTHER" id="PTHR28076">
    <property type="entry name" value="SPORULATION-SPECIFIC PROTEIN 71"/>
    <property type="match status" value="1"/>
</dbReference>
<evidence type="ECO:0000259" key="2">
    <source>
        <dbReference type="SMART" id="SM00233"/>
    </source>
</evidence>
<evidence type="ECO:0000313" key="4">
    <source>
        <dbReference type="Proteomes" id="UP001216638"/>
    </source>
</evidence>
<dbReference type="EMBL" id="CP119954">
    <property type="protein sequence ID" value="WFC96754.1"/>
    <property type="molecule type" value="Genomic_DNA"/>
</dbReference>
<feature type="region of interest" description="Disordered" evidence="1">
    <location>
        <begin position="293"/>
        <end position="388"/>
    </location>
</feature>
<feature type="compositionally biased region" description="Low complexity" evidence="1">
    <location>
        <begin position="468"/>
        <end position="482"/>
    </location>
</feature>
<name>A0AAF0DW36_9BASI</name>
<feature type="compositionally biased region" description="Low complexity" evidence="1">
    <location>
        <begin position="373"/>
        <end position="388"/>
    </location>
</feature>
<feature type="compositionally biased region" description="Low complexity" evidence="1">
    <location>
        <begin position="294"/>
        <end position="311"/>
    </location>
</feature>
<feature type="region of interest" description="Disordered" evidence="1">
    <location>
        <begin position="602"/>
        <end position="694"/>
    </location>
</feature>
<gene>
    <name evidence="3" type="ORF">MBRA1_003416</name>
</gene>
<feature type="compositionally biased region" description="Low complexity" evidence="1">
    <location>
        <begin position="602"/>
        <end position="659"/>
    </location>
</feature>
<dbReference type="GO" id="GO:1902657">
    <property type="term" value="P:protein localization to prospore membrane"/>
    <property type="evidence" value="ECO:0007669"/>
    <property type="project" value="InterPro"/>
</dbReference>
<feature type="region of interest" description="Disordered" evidence="1">
    <location>
        <begin position="569"/>
        <end position="590"/>
    </location>
</feature>
<feature type="compositionally biased region" description="Basic and acidic residues" evidence="1">
    <location>
        <begin position="313"/>
        <end position="322"/>
    </location>
</feature>
<dbReference type="InterPro" id="IPR057379">
    <property type="entry name" value="PH_SPO71"/>
</dbReference>
<keyword evidence="4" id="KW-1185">Reference proteome</keyword>
<dbReference type="SMART" id="SM00233">
    <property type="entry name" value="PH"/>
    <property type="match status" value="2"/>
</dbReference>
<dbReference type="InterPro" id="IPR040345">
    <property type="entry name" value="Mug56/Spo71"/>
</dbReference>
<dbReference type="SUPFAM" id="SSF50729">
    <property type="entry name" value="PH domain-like"/>
    <property type="match status" value="1"/>
</dbReference>
<dbReference type="Pfam" id="PF15404">
    <property type="entry name" value="PH_4"/>
    <property type="match status" value="1"/>
</dbReference>
<dbReference type="Pfam" id="PF23207">
    <property type="entry name" value="PH_SPO71"/>
    <property type="match status" value="1"/>
</dbReference>
<protein>
    <recommendedName>
        <fullName evidence="2">PH domain-containing protein</fullName>
    </recommendedName>
</protein>
<feature type="region of interest" description="Disordered" evidence="1">
    <location>
        <begin position="458"/>
        <end position="533"/>
    </location>
</feature>
<reference evidence="3" key="1">
    <citation type="submission" date="2023-03" db="EMBL/GenBank/DDBJ databases">
        <title>Mating type loci evolution in Malassezia.</title>
        <authorList>
            <person name="Coelho M.A."/>
        </authorList>
    </citation>
    <scope>NUCLEOTIDE SEQUENCE</scope>
    <source>
        <strain evidence="3">CBS 14135</strain>
    </source>
</reference>
<evidence type="ECO:0000313" key="3">
    <source>
        <dbReference type="EMBL" id="WFC96754.1"/>
    </source>
</evidence>
<feature type="domain" description="PH" evidence="2">
    <location>
        <begin position="1373"/>
        <end position="1558"/>
    </location>
</feature>
<feature type="domain" description="PH" evidence="2">
    <location>
        <begin position="807"/>
        <end position="952"/>
    </location>
</feature>
<proteinExistence type="predicted"/>
<accession>A0AAF0DW36</accession>
<feature type="compositionally biased region" description="Low complexity" evidence="1">
    <location>
        <begin position="104"/>
        <end position="136"/>
    </location>
</feature>
<feature type="compositionally biased region" description="Low complexity" evidence="1">
    <location>
        <begin position="164"/>
        <end position="178"/>
    </location>
</feature>